<dbReference type="Pfam" id="PF13669">
    <property type="entry name" value="Glyoxalase_4"/>
    <property type="match status" value="1"/>
</dbReference>
<evidence type="ECO:0000259" key="16">
    <source>
        <dbReference type="PROSITE" id="PS51819"/>
    </source>
</evidence>
<keyword evidence="7 15" id="KW-0479">Metal-binding</keyword>
<keyword evidence="9" id="KW-0256">Endoplasmic reticulum</keyword>
<comment type="subunit">
    <text evidence="5">Homodimer.</text>
</comment>
<feature type="binding site" evidence="15">
    <location>
        <position position="351"/>
    </location>
    <ligand>
        <name>Fe cation</name>
        <dbReference type="ChEBI" id="CHEBI:24875"/>
    </ligand>
</feature>
<keyword evidence="10 17" id="KW-0223">Dioxygenase</keyword>
<feature type="binding site" evidence="15">
    <location>
        <position position="270"/>
    </location>
    <ligand>
        <name>Fe cation</name>
        <dbReference type="ChEBI" id="CHEBI:24875"/>
    </ligand>
</feature>
<evidence type="ECO:0000256" key="11">
    <source>
        <dbReference type="ARBA" id="ARBA00023002"/>
    </source>
</evidence>
<dbReference type="CDD" id="cd08342">
    <property type="entry name" value="HPPD_N_like"/>
    <property type="match status" value="1"/>
</dbReference>
<evidence type="ECO:0000256" key="15">
    <source>
        <dbReference type="PIRSR" id="PIRSR009283-1"/>
    </source>
</evidence>
<dbReference type="GO" id="GO:0042802">
    <property type="term" value="F:identical protein binding"/>
    <property type="evidence" value="ECO:0007669"/>
    <property type="project" value="UniProtKB-ARBA"/>
</dbReference>
<keyword evidence="13" id="KW-0333">Golgi apparatus</keyword>
<comment type="subcellular location">
    <subcellularLocation>
        <location evidence="3">Cytoplasm</location>
    </subcellularLocation>
    <subcellularLocation>
        <location evidence="2">Endoplasmic reticulum membrane</location>
        <topology evidence="2">Peripheral membrane protein</topology>
    </subcellularLocation>
    <subcellularLocation>
        <location evidence="1">Golgi apparatus membrane</location>
        <topology evidence="1">Peripheral membrane protein</topology>
    </subcellularLocation>
</comment>
<organism evidence="17 18">
    <name type="scientific">Nocardia bovistercoris</name>
    <dbReference type="NCBI Taxonomy" id="2785916"/>
    <lineage>
        <taxon>Bacteria</taxon>
        <taxon>Bacillati</taxon>
        <taxon>Actinomycetota</taxon>
        <taxon>Actinomycetes</taxon>
        <taxon>Mycobacteriales</taxon>
        <taxon>Nocardiaceae</taxon>
        <taxon>Nocardia</taxon>
    </lineage>
</organism>
<comment type="caution">
    <text evidence="17">The sequence shown here is derived from an EMBL/GenBank/DDBJ whole genome shotgun (WGS) entry which is preliminary data.</text>
</comment>
<dbReference type="InterPro" id="IPR041735">
    <property type="entry name" value="4OHPhenylPyrv_dOase_C"/>
</dbReference>
<dbReference type="FunFam" id="3.10.180.10:FF:000022">
    <property type="entry name" value="4-hydroxyphenylpyruvate dioxygenase"/>
    <property type="match status" value="1"/>
</dbReference>
<keyword evidence="8" id="KW-0677">Repeat</keyword>
<evidence type="ECO:0000256" key="5">
    <source>
        <dbReference type="ARBA" id="ARBA00011738"/>
    </source>
</evidence>
<dbReference type="InterPro" id="IPR005956">
    <property type="entry name" value="4OHPhenylPyrv_dOase"/>
</dbReference>
<comment type="cofactor">
    <cofactor evidence="15">
        <name>Fe cation</name>
        <dbReference type="ChEBI" id="CHEBI:24875"/>
    </cofactor>
    <text evidence="15">Binds 1 Fe cation per subunit.</text>
</comment>
<dbReference type="Gene3D" id="3.10.180.10">
    <property type="entry name" value="2,3-Dihydroxybiphenyl 1,2-Dioxygenase, domain 1"/>
    <property type="match status" value="2"/>
</dbReference>
<keyword evidence="18" id="KW-1185">Reference proteome</keyword>
<dbReference type="GO" id="GO:0006572">
    <property type="term" value="P:L-tyrosine catabolic process"/>
    <property type="evidence" value="ECO:0007669"/>
    <property type="project" value="TreeGrafter"/>
</dbReference>
<proteinExistence type="inferred from homology"/>
<dbReference type="PIRSF" id="PIRSF009283">
    <property type="entry name" value="HPP_dOase"/>
    <property type="match status" value="1"/>
</dbReference>
<sequence length="383" mass="42391">MTIEQAPVAGASHGVLGTDHADPFPVLGVDALVWVVGNATQTAHFLRTTFGMRLEAYSGPETGNRDHKAFVLRSGSARFVLRGAVDPDSALVAHHDRHGDGVVDIALAVPDVDRCVAHARARGATILVEPYSARDEFGTVRMAALATYGETRHSLIDRSRYHGPYLPGYVARASSGRPARLFQSIDHVVGNVELGMMEHWVEFYRRVMGFTNMAEFVGDDIATEYSALMSKVVADGSRRVKFPLNEPAAGQRRSQIDEYLEFYRGPGVQHVALATADILTCVDVLRRTGVEFLDTPDAYYRDPELRERIGRVRAPVEELRRRGILVDRDADGYLLQIFTKPIGDRPTVFFELIERHGSLGFGKGNFKALFQAIEREQAARGNL</sequence>
<evidence type="ECO:0000256" key="10">
    <source>
        <dbReference type="ARBA" id="ARBA00022964"/>
    </source>
</evidence>
<dbReference type="SUPFAM" id="SSF54593">
    <property type="entry name" value="Glyoxalase/Bleomycin resistance protein/Dihydroxybiphenyl dioxygenase"/>
    <property type="match status" value="1"/>
</dbReference>
<dbReference type="PANTHER" id="PTHR11959:SF1">
    <property type="entry name" value="4-HYDROXYPHENYLPYRUVATE DIOXYGENASE"/>
    <property type="match status" value="1"/>
</dbReference>
<dbReference type="AlphaFoldDB" id="A0A931IG74"/>
<evidence type="ECO:0000313" key="17">
    <source>
        <dbReference type="EMBL" id="MBH0780969.1"/>
    </source>
</evidence>
<dbReference type="EC" id="1.13.11.27" evidence="17"/>
<evidence type="ECO:0000313" key="18">
    <source>
        <dbReference type="Proteomes" id="UP000655751"/>
    </source>
</evidence>
<dbReference type="Proteomes" id="UP000655751">
    <property type="component" value="Unassembled WGS sequence"/>
</dbReference>
<name>A0A931IG74_9NOCA</name>
<evidence type="ECO:0000256" key="4">
    <source>
        <dbReference type="ARBA" id="ARBA00005877"/>
    </source>
</evidence>
<feature type="domain" description="VOC" evidence="16">
    <location>
        <begin position="28"/>
        <end position="158"/>
    </location>
</feature>
<dbReference type="NCBIfam" id="TIGR01263">
    <property type="entry name" value="4HPPD"/>
    <property type="match status" value="1"/>
</dbReference>
<evidence type="ECO:0000256" key="3">
    <source>
        <dbReference type="ARBA" id="ARBA00004496"/>
    </source>
</evidence>
<dbReference type="GO" id="GO:0003868">
    <property type="term" value="F:4-hydroxyphenylpyruvate dioxygenase activity"/>
    <property type="evidence" value="ECO:0007669"/>
    <property type="project" value="UniProtKB-EC"/>
</dbReference>
<dbReference type="Pfam" id="PF00903">
    <property type="entry name" value="Glyoxalase"/>
    <property type="match status" value="1"/>
</dbReference>
<dbReference type="RefSeq" id="WP_196153272.1">
    <property type="nucleotide sequence ID" value="NZ_JADMLG010000019.1"/>
</dbReference>
<feature type="binding site" evidence="15">
    <location>
        <position position="187"/>
    </location>
    <ligand>
        <name>Fe cation</name>
        <dbReference type="ChEBI" id="CHEBI:24875"/>
    </ligand>
</feature>
<keyword evidence="12 15" id="KW-0408">Iron</keyword>
<evidence type="ECO:0000256" key="13">
    <source>
        <dbReference type="ARBA" id="ARBA00023034"/>
    </source>
</evidence>
<evidence type="ECO:0000256" key="7">
    <source>
        <dbReference type="ARBA" id="ARBA00022723"/>
    </source>
</evidence>
<evidence type="ECO:0000256" key="2">
    <source>
        <dbReference type="ARBA" id="ARBA00004406"/>
    </source>
</evidence>
<keyword evidence="14" id="KW-0472">Membrane</keyword>
<evidence type="ECO:0000256" key="9">
    <source>
        <dbReference type="ARBA" id="ARBA00022824"/>
    </source>
</evidence>
<dbReference type="GO" id="GO:0046872">
    <property type="term" value="F:metal ion binding"/>
    <property type="evidence" value="ECO:0007669"/>
    <property type="project" value="UniProtKB-KW"/>
</dbReference>
<accession>A0A931IG74</accession>
<dbReference type="GO" id="GO:0005737">
    <property type="term" value="C:cytoplasm"/>
    <property type="evidence" value="ECO:0007669"/>
    <property type="project" value="UniProtKB-SubCell"/>
</dbReference>
<evidence type="ECO:0000256" key="1">
    <source>
        <dbReference type="ARBA" id="ARBA00004395"/>
    </source>
</evidence>
<protein>
    <submittedName>
        <fullName evidence="17">4-hydroxyphenylpyruvate dioxygenase</fullName>
        <ecNumber evidence="17">1.13.11.27</ecNumber>
    </submittedName>
</protein>
<evidence type="ECO:0000256" key="8">
    <source>
        <dbReference type="ARBA" id="ARBA00022737"/>
    </source>
</evidence>
<dbReference type="InterPro" id="IPR041736">
    <property type="entry name" value="4OHPhenylPyrv_dOase_N"/>
</dbReference>
<gene>
    <name evidence="17" type="primary">hppD</name>
    <name evidence="17" type="ORF">IT779_32330</name>
</gene>
<keyword evidence="11 17" id="KW-0560">Oxidoreductase</keyword>
<dbReference type="PANTHER" id="PTHR11959">
    <property type="entry name" value="4-HYDROXYPHENYLPYRUVATE DIOXYGENASE"/>
    <property type="match status" value="1"/>
</dbReference>
<evidence type="ECO:0000256" key="6">
    <source>
        <dbReference type="ARBA" id="ARBA00022490"/>
    </source>
</evidence>
<evidence type="ECO:0000256" key="14">
    <source>
        <dbReference type="ARBA" id="ARBA00023136"/>
    </source>
</evidence>
<dbReference type="CDD" id="cd07250">
    <property type="entry name" value="HPPD_C_like"/>
    <property type="match status" value="1"/>
</dbReference>
<keyword evidence="6" id="KW-0963">Cytoplasm</keyword>
<dbReference type="InterPro" id="IPR029068">
    <property type="entry name" value="Glyas_Bleomycin-R_OHBP_Dase"/>
</dbReference>
<dbReference type="PROSITE" id="PS51819">
    <property type="entry name" value="VOC"/>
    <property type="match status" value="2"/>
</dbReference>
<dbReference type="InterPro" id="IPR037523">
    <property type="entry name" value="VOC_core"/>
</dbReference>
<reference evidence="17" key="1">
    <citation type="submission" date="2020-11" db="EMBL/GenBank/DDBJ databases">
        <title>Nocardia NEAU-351.nov., a novel actinomycete isolated from the cow dung.</title>
        <authorList>
            <person name="Zhang X."/>
        </authorList>
    </citation>
    <scope>NUCLEOTIDE SEQUENCE</scope>
    <source>
        <strain evidence="17">NEAU-351</strain>
    </source>
</reference>
<feature type="domain" description="VOC" evidence="16">
    <location>
        <begin position="184"/>
        <end position="340"/>
    </location>
</feature>
<evidence type="ECO:0000256" key="12">
    <source>
        <dbReference type="ARBA" id="ARBA00023004"/>
    </source>
</evidence>
<dbReference type="EMBL" id="JADMLG010000019">
    <property type="protein sequence ID" value="MBH0780969.1"/>
    <property type="molecule type" value="Genomic_DNA"/>
</dbReference>
<dbReference type="InterPro" id="IPR004360">
    <property type="entry name" value="Glyas_Fos-R_dOase_dom"/>
</dbReference>
<comment type="similarity">
    <text evidence="4">Belongs to the 4HPPD family.</text>
</comment>